<dbReference type="AlphaFoldDB" id="A0A1R3H5T7"/>
<accession>A0A1R3H5T7</accession>
<name>A0A1R3H5T7_COCAP</name>
<evidence type="ECO:0000256" key="1">
    <source>
        <dbReference type="SAM" id="MobiDB-lite"/>
    </source>
</evidence>
<sequence>MEIENERQSMKQLKDVFHEHHQPLVFNKEAWDPKCYRSIGPSFQLLTPSDAIPCEPPQLSSKPIPPNPKTLDPNPTIFGRTRPNYH</sequence>
<organism evidence="2 3">
    <name type="scientific">Corchorus capsularis</name>
    <name type="common">Jute</name>
    <dbReference type="NCBI Taxonomy" id="210143"/>
    <lineage>
        <taxon>Eukaryota</taxon>
        <taxon>Viridiplantae</taxon>
        <taxon>Streptophyta</taxon>
        <taxon>Embryophyta</taxon>
        <taxon>Tracheophyta</taxon>
        <taxon>Spermatophyta</taxon>
        <taxon>Magnoliopsida</taxon>
        <taxon>eudicotyledons</taxon>
        <taxon>Gunneridae</taxon>
        <taxon>Pentapetalae</taxon>
        <taxon>rosids</taxon>
        <taxon>malvids</taxon>
        <taxon>Malvales</taxon>
        <taxon>Malvaceae</taxon>
        <taxon>Grewioideae</taxon>
        <taxon>Apeibeae</taxon>
        <taxon>Corchorus</taxon>
    </lineage>
</organism>
<feature type="region of interest" description="Disordered" evidence="1">
    <location>
        <begin position="51"/>
        <end position="86"/>
    </location>
</feature>
<evidence type="ECO:0000313" key="2">
    <source>
        <dbReference type="EMBL" id="OMO65704.1"/>
    </source>
</evidence>
<proteinExistence type="predicted"/>
<evidence type="ECO:0000313" key="3">
    <source>
        <dbReference type="Proteomes" id="UP000188268"/>
    </source>
</evidence>
<comment type="caution">
    <text evidence="2">The sequence shown here is derived from an EMBL/GenBank/DDBJ whole genome shotgun (WGS) entry which is preliminary data.</text>
</comment>
<dbReference type="EMBL" id="AWWV01012604">
    <property type="protein sequence ID" value="OMO65704.1"/>
    <property type="molecule type" value="Genomic_DNA"/>
</dbReference>
<dbReference type="Proteomes" id="UP000188268">
    <property type="component" value="Unassembled WGS sequence"/>
</dbReference>
<gene>
    <name evidence="2" type="ORF">CCACVL1_21429</name>
</gene>
<reference evidence="2 3" key="1">
    <citation type="submission" date="2013-09" db="EMBL/GenBank/DDBJ databases">
        <title>Corchorus capsularis genome sequencing.</title>
        <authorList>
            <person name="Alam M."/>
            <person name="Haque M.S."/>
            <person name="Islam M.S."/>
            <person name="Emdad E.M."/>
            <person name="Islam M.M."/>
            <person name="Ahmed B."/>
            <person name="Halim A."/>
            <person name="Hossen Q.M.M."/>
            <person name="Hossain M.Z."/>
            <person name="Ahmed R."/>
            <person name="Khan M.M."/>
            <person name="Islam R."/>
            <person name="Rashid M.M."/>
            <person name="Khan S.A."/>
            <person name="Rahman M.S."/>
            <person name="Alam M."/>
        </authorList>
    </citation>
    <scope>NUCLEOTIDE SEQUENCE [LARGE SCALE GENOMIC DNA]</scope>
    <source>
        <strain evidence="3">cv. CVL-1</strain>
        <tissue evidence="2">Whole seedling</tissue>
    </source>
</reference>
<protein>
    <submittedName>
        <fullName evidence="2">Uncharacterized protein</fullName>
    </submittedName>
</protein>
<keyword evidence="3" id="KW-1185">Reference proteome</keyword>
<dbReference type="Gramene" id="OMO65704">
    <property type="protein sequence ID" value="OMO65704"/>
    <property type="gene ID" value="CCACVL1_21429"/>
</dbReference>